<sequence length="223" mass="23795">MPPRRPPTARAPRKPEGPPPVPNRVSLLGARTVGPGGFAAGFSLGFPLLSARAAVGVLPRVDALVGVDSLYGMMTELRVGGRWMVLDGGPRWSLGLVVEGGHAFFLRPASVEDKGARYLSGRRNWNVQPGIVGNLQLRGPRAARLFFDARYHLSFDTEPIQRTPLGGLPPSVVTGSAFPLRVGAEMPLSEKTSYSLTLGGDVRTRPEDADFMPVFSVGIVTGL</sequence>
<comment type="caution">
    <text evidence="2">The sequence shown here is derived from an EMBL/GenBank/DDBJ whole genome shotgun (WGS) entry which is preliminary data.</text>
</comment>
<evidence type="ECO:0000313" key="2">
    <source>
        <dbReference type="EMBL" id="NMO17545.1"/>
    </source>
</evidence>
<dbReference type="AlphaFoldDB" id="A0A848LIJ4"/>
<evidence type="ECO:0000313" key="3">
    <source>
        <dbReference type="Proteomes" id="UP000518300"/>
    </source>
</evidence>
<proteinExistence type="predicted"/>
<gene>
    <name evidence="2" type="ORF">HG543_22155</name>
</gene>
<protein>
    <recommendedName>
        <fullName evidence="4">Outer membrane protein beta-barrel domain-containing protein</fullName>
    </recommendedName>
</protein>
<dbReference type="Proteomes" id="UP000518300">
    <property type="component" value="Unassembled WGS sequence"/>
</dbReference>
<feature type="region of interest" description="Disordered" evidence="1">
    <location>
        <begin position="1"/>
        <end position="22"/>
    </location>
</feature>
<reference evidence="2 3" key="1">
    <citation type="submission" date="2020-04" db="EMBL/GenBank/DDBJ databases">
        <title>Draft genome of Pyxidicoccus fallax type strain.</title>
        <authorList>
            <person name="Whitworth D.E."/>
        </authorList>
    </citation>
    <scope>NUCLEOTIDE SEQUENCE [LARGE SCALE GENOMIC DNA]</scope>
    <source>
        <strain evidence="2 3">DSM 14698</strain>
    </source>
</reference>
<organism evidence="2 3">
    <name type="scientific">Pyxidicoccus fallax</name>
    <dbReference type="NCBI Taxonomy" id="394095"/>
    <lineage>
        <taxon>Bacteria</taxon>
        <taxon>Pseudomonadati</taxon>
        <taxon>Myxococcota</taxon>
        <taxon>Myxococcia</taxon>
        <taxon>Myxococcales</taxon>
        <taxon>Cystobacterineae</taxon>
        <taxon>Myxococcaceae</taxon>
        <taxon>Pyxidicoccus</taxon>
    </lineage>
</organism>
<evidence type="ECO:0000256" key="1">
    <source>
        <dbReference type="SAM" id="MobiDB-lite"/>
    </source>
</evidence>
<evidence type="ECO:0008006" key="4">
    <source>
        <dbReference type="Google" id="ProtNLM"/>
    </source>
</evidence>
<keyword evidence="3" id="KW-1185">Reference proteome</keyword>
<name>A0A848LIJ4_9BACT</name>
<accession>A0A848LIJ4</accession>
<dbReference type="EMBL" id="JABBJJ010000102">
    <property type="protein sequence ID" value="NMO17545.1"/>
    <property type="molecule type" value="Genomic_DNA"/>
</dbReference>